<keyword evidence="2" id="KW-0472">Membrane</keyword>
<feature type="region of interest" description="Disordered" evidence="1">
    <location>
        <begin position="1"/>
        <end position="26"/>
    </location>
</feature>
<dbReference type="EMBL" id="CP000554">
    <property type="protein sequence ID" value="ABM79031.1"/>
    <property type="molecule type" value="Genomic_DNA"/>
</dbReference>
<evidence type="ECO:0000313" key="4">
    <source>
        <dbReference type="Proteomes" id="UP000002274"/>
    </source>
</evidence>
<proteinExistence type="predicted"/>
<dbReference type="Proteomes" id="UP000002274">
    <property type="component" value="Chromosome"/>
</dbReference>
<reference evidence="3 4" key="1">
    <citation type="journal article" date="2007" name="PLoS Genet.">
        <title>Patterns and implications of gene gain and loss in the evolution of Prochlorococcus.</title>
        <authorList>
            <person name="Kettler G.C."/>
            <person name="Martiny A.C."/>
            <person name="Huang K."/>
            <person name="Zucker J."/>
            <person name="Coleman M.L."/>
            <person name="Rodrigue S."/>
            <person name="Chen F."/>
            <person name="Lapidus A."/>
            <person name="Ferriera S."/>
            <person name="Johnson J."/>
            <person name="Steglich C."/>
            <person name="Church G.M."/>
            <person name="Richardson P."/>
            <person name="Chisholm S.W."/>
        </authorList>
    </citation>
    <scope>NUCLEOTIDE SEQUENCE [LARGE SCALE GENOMIC DNA]</scope>
    <source>
        <strain evidence="3 4">MIT 9303</strain>
    </source>
</reference>
<sequence>MGEARRRSDQGLAPRQKQSKKDDSPRIVSWLPITQRDKERFYAITTRGAWIGIGFMVALWVVARFIGPAAGWWTPADAR</sequence>
<feature type="transmembrane region" description="Helical" evidence="2">
    <location>
        <begin position="48"/>
        <end position="67"/>
    </location>
</feature>
<evidence type="ECO:0000256" key="1">
    <source>
        <dbReference type="SAM" id="MobiDB-lite"/>
    </source>
</evidence>
<keyword evidence="2" id="KW-0812">Transmembrane</keyword>
<evidence type="ECO:0008006" key="5">
    <source>
        <dbReference type="Google" id="ProtNLM"/>
    </source>
</evidence>
<gene>
    <name evidence="3" type="ordered locus">P9303_22961</name>
</gene>
<dbReference type="BioCyc" id="PMAR59922:G1G80-2012-MONOMER"/>
<dbReference type="KEGG" id="pmf:P9303_22961"/>
<dbReference type="Pfam" id="PF10999">
    <property type="entry name" value="DUF2839"/>
    <property type="match status" value="1"/>
</dbReference>
<keyword evidence="2" id="KW-1133">Transmembrane helix</keyword>
<organism evidence="3 4">
    <name type="scientific">Prochlorococcus marinus (strain MIT 9303)</name>
    <dbReference type="NCBI Taxonomy" id="59922"/>
    <lineage>
        <taxon>Bacteria</taxon>
        <taxon>Bacillati</taxon>
        <taxon>Cyanobacteriota</taxon>
        <taxon>Cyanophyceae</taxon>
        <taxon>Synechococcales</taxon>
        <taxon>Prochlorococcaceae</taxon>
        <taxon>Prochlorococcus</taxon>
    </lineage>
</organism>
<accession>A2CC21</accession>
<dbReference type="InterPro" id="IPR021262">
    <property type="entry name" value="DUF2839"/>
</dbReference>
<dbReference type="RefSeq" id="WP_011826899.1">
    <property type="nucleotide sequence ID" value="NC_008820.1"/>
</dbReference>
<evidence type="ECO:0000256" key="2">
    <source>
        <dbReference type="SAM" id="Phobius"/>
    </source>
</evidence>
<name>A2CC21_PROM3</name>
<dbReference type="AlphaFoldDB" id="A2CC21"/>
<evidence type="ECO:0000313" key="3">
    <source>
        <dbReference type="EMBL" id="ABM79031.1"/>
    </source>
</evidence>
<dbReference type="STRING" id="59922.P9303_22961"/>
<protein>
    <recommendedName>
        <fullName evidence="5">DUF2839 domain-containing protein</fullName>
    </recommendedName>
</protein>
<dbReference type="HOGENOM" id="CLU_186199_0_0_3"/>